<dbReference type="EMBL" id="PIEU01000002">
    <property type="protein sequence ID" value="PZL77909.1"/>
    <property type="molecule type" value="Genomic_DNA"/>
</dbReference>
<gene>
    <name evidence="3" type="ORF">CI088_01270</name>
</gene>
<feature type="transmembrane region" description="Helical" evidence="1">
    <location>
        <begin position="35"/>
        <end position="53"/>
    </location>
</feature>
<evidence type="ECO:0000313" key="4">
    <source>
        <dbReference type="Proteomes" id="UP000249828"/>
    </source>
</evidence>
<feature type="transmembrane region" description="Helical" evidence="1">
    <location>
        <begin position="113"/>
        <end position="131"/>
    </location>
</feature>
<evidence type="ECO:0000313" key="3">
    <source>
        <dbReference type="EMBL" id="PZL77909.1"/>
    </source>
</evidence>
<dbReference type="Pfam" id="PF01757">
    <property type="entry name" value="Acyl_transf_3"/>
    <property type="match status" value="1"/>
</dbReference>
<sequence length="344" mass="39990">MERLRFLDSSKGIFLVMIMYGHLVSLKYEPAFIDWMNSIKVVGFYVVSAYLFTFSKSKLSSKEYLIKSFKNIMYPYFLFSVFIFIFDVTFSLIRNGDTERIILIDIADTLTLRGIGTLWFLPTFFLANVLFKILLNKKKFILIISIPISLVIGLIFSQLYYFFQENTIVNNLLSRVILVLGKSAFAFYFLSISYFLVKYVKGKTMETKFVLGLLLTTLNLYMSVNNKHVDLNKFQLGSVPVLFLIGSVLGSIGIILILEYFYWKWNLNLKRLNYLGENSIIPMAVHNSFALIICIRYVVGIKVVEYSFSFFLKSLLGLFLLIFSQTLITKVLMKDRFKILFCKR</sequence>
<keyword evidence="1" id="KW-0472">Membrane</keyword>
<dbReference type="RefSeq" id="WP_111246913.1">
    <property type="nucleotide sequence ID" value="NZ_PIEU01000002.1"/>
</dbReference>
<feature type="transmembrane region" description="Helical" evidence="1">
    <location>
        <begin position="12"/>
        <end position="29"/>
    </location>
</feature>
<keyword evidence="1" id="KW-0812">Transmembrane</keyword>
<name>A0A2W4BWM5_9ENTE</name>
<dbReference type="AlphaFoldDB" id="A0A2W4BWM5"/>
<keyword evidence="4" id="KW-1185">Reference proteome</keyword>
<feature type="transmembrane region" description="Helical" evidence="1">
    <location>
        <begin position="175"/>
        <end position="197"/>
    </location>
</feature>
<evidence type="ECO:0000256" key="1">
    <source>
        <dbReference type="SAM" id="Phobius"/>
    </source>
</evidence>
<evidence type="ECO:0000259" key="2">
    <source>
        <dbReference type="Pfam" id="PF01757"/>
    </source>
</evidence>
<keyword evidence="1" id="KW-1133">Transmembrane helix</keyword>
<dbReference type="Proteomes" id="UP000249828">
    <property type="component" value="Unassembled WGS sequence"/>
</dbReference>
<comment type="caution">
    <text evidence="3">The sequence shown here is derived from an EMBL/GenBank/DDBJ whole genome shotgun (WGS) entry which is preliminary data.</text>
</comment>
<protein>
    <recommendedName>
        <fullName evidence="2">Acyltransferase 3 domain-containing protein</fullName>
    </recommendedName>
</protein>
<feature type="transmembrane region" description="Helical" evidence="1">
    <location>
        <begin position="310"/>
        <end position="333"/>
    </location>
</feature>
<dbReference type="InterPro" id="IPR002656">
    <property type="entry name" value="Acyl_transf_3_dom"/>
</dbReference>
<proteinExistence type="predicted"/>
<feature type="transmembrane region" description="Helical" evidence="1">
    <location>
        <begin position="74"/>
        <end position="93"/>
    </location>
</feature>
<reference evidence="3 4" key="1">
    <citation type="submission" date="2017-11" db="EMBL/GenBank/DDBJ databases">
        <title>Draft genome sequence of Enterococcus plantarum TRW2 strain isolated from lettuce.</title>
        <authorList>
            <person name="Kim E.B."/>
            <person name="Marco M.L."/>
            <person name="Williams T.R."/>
            <person name="You I.H."/>
        </authorList>
    </citation>
    <scope>NUCLEOTIDE SEQUENCE [LARGE SCALE GENOMIC DNA]</scope>
    <source>
        <strain evidence="3 4">TRW2</strain>
    </source>
</reference>
<feature type="transmembrane region" description="Helical" evidence="1">
    <location>
        <begin position="241"/>
        <end position="263"/>
    </location>
</feature>
<feature type="transmembrane region" description="Helical" evidence="1">
    <location>
        <begin position="284"/>
        <end position="304"/>
    </location>
</feature>
<feature type="transmembrane region" description="Helical" evidence="1">
    <location>
        <begin position="209"/>
        <end position="229"/>
    </location>
</feature>
<accession>A0A2W4BWM5</accession>
<dbReference type="GO" id="GO:0016747">
    <property type="term" value="F:acyltransferase activity, transferring groups other than amino-acyl groups"/>
    <property type="evidence" value="ECO:0007669"/>
    <property type="project" value="InterPro"/>
</dbReference>
<feature type="transmembrane region" description="Helical" evidence="1">
    <location>
        <begin position="140"/>
        <end position="163"/>
    </location>
</feature>
<organism evidence="3 4">
    <name type="scientific">Enterococcus plantarum</name>
    <dbReference type="NCBI Taxonomy" id="1077675"/>
    <lineage>
        <taxon>Bacteria</taxon>
        <taxon>Bacillati</taxon>
        <taxon>Bacillota</taxon>
        <taxon>Bacilli</taxon>
        <taxon>Lactobacillales</taxon>
        <taxon>Enterococcaceae</taxon>
        <taxon>Enterococcus</taxon>
    </lineage>
</organism>
<feature type="domain" description="Acyltransferase 3" evidence="2">
    <location>
        <begin position="6"/>
        <end position="313"/>
    </location>
</feature>